<protein>
    <submittedName>
        <fullName evidence="1">Uncharacterized protein</fullName>
    </submittedName>
</protein>
<proteinExistence type="predicted"/>
<organism evidence="1 2">
    <name type="scientific">Rhizoctonia solani</name>
    <dbReference type="NCBI Taxonomy" id="456999"/>
    <lineage>
        <taxon>Eukaryota</taxon>
        <taxon>Fungi</taxon>
        <taxon>Dikarya</taxon>
        <taxon>Basidiomycota</taxon>
        <taxon>Agaricomycotina</taxon>
        <taxon>Agaricomycetes</taxon>
        <taxon>Cantharellales</taxon>
        <taxon>Ceratobasidiaceae</taxon>
        <taxon>Rhizoctonia</taxon>
    </lineage>
</organism>
<accession>A0A8H3I113</accession>
<name>A0A8H3I113_9AGAM</name>
<dbReference type="AlphaFoldDB" id="A0A8H3I113"/>
<evidence type="ECO:0000313" key="1">
    <source>
        <dbReference type="EMBL" id="CAE7209462.1"/>
    </source>
</evidence>
<comment type="caution">
    <text evidence="1">The sequence shown here is derived from an EMBL/GenBank/DDBJ whole genome shotgun (WGS) entry which is preliminary data.</text>
</comment>
<dbReference type="Proteomes" id="UP000663827">
    <property type="component" value="Unassembled WGS sequence"/>
</dbReference>
<reference evidence="1" key="1">
    <citation type="submission" date="2021-01" db="EMBL/GenBank/DDBJ databases">
        <authorList>
            <person name="Kaushik A."/>
        </authorList>
    </citation>
    <scope>NUCLEOTIDE SEQUENCE</scope>
    <source>
        <strain evidence="1">AG5</strain>
    </source>
</reference>
<gene>
    <name evidence="1" type="ORF">RDB_LOCUS149610</name>
</gene>
<evidence type="ECO:0000313" key="2">
    <source>
        <dbReference type="Proteomes" id="UP000663827"/>
    </source>
</evidence>
<sequence length="93" mass="9986">MFDTTMVAEEPEDGLVRVPAGIIVPRTPDREHDSFSAATPLNNQFLTLTSLNGIGCGLPSIPSVGNIPALGPKSRSSLDLDTEFKHILAQRGW</sequence>
<dbReference type="EMBL" id="CAJNJQ010004253">
    <property type="protein sequence ID" value="CAE7209462.1"/>
    <property type="molecule type" value="Genomic_DNA"/>
</dbReference>